<dbReference type="InterPro" id="IPR007275">
    <property type="entry name" value="YTH_domain"/>
</dbReference>
<evidence type="ECO:0000259" key="2">
    <source>
        <dbReference type="PROSITE" id="PS50882"/>
    </source>
</evidence>
<proteinExistence type="predicted"/>
<evidence type="ECO:0000256" key="1">
    <source>
        <dbReference type="SAM" id="MobiDB-lite"/>
    </source>
</evidence>
<feature type="compositionally biased region" description="Low complexity" evidence="1">
    <location>
        <begin position="52"/>
        <end position="61"/>
    </location>
</feature>
<feature type="region of interest" description="Disordered" evidence="1">
    <location>
        <begin position="268"/>
        <end position="306"/>
    </location>
</feature>
<feature type="compositionally biased region" description="Basic and acidic residues" evidence="1">
    <location>
        <begin position="434"/>
        <end position="446"/>
    </location>
</feature>
<dbReference type="PROSITE" id="PS50882">
    <property type="entry name" value="YTH"/>
    <property type="match status" value="1"/>
</dbReference>
<name>A0AAV1I7T2_9CHLO</name>
<comment type="caution">
    <text evidence="3">The sequence shown here is derived from an EMBL/GenBank/DDBJ whole genome shotgun (WGS) entry which is preliminary data.</text>
</comment>
<dbReference type="GO" id="GO:0005654">
    <property type="term" value="C:nucleoplasm"/>
    <property type="evidence" value="ECO:0007669"/>
    <property type="project" value="TreeGrafter"/>
</dbReference>
<accession>A0AAV1I7T2</accession>
<dbReference type="Pfam" id="PF04146">
    <property type="entry name" value="YTH"/>
    <property type="match status" value="1"/>
</dbReference>
<dbReference type="PANTHER" id="PTHR12357">
    <property type="entry name" value="YTH YT521-B HOMOLOGY DOMAIN-CONTAINING"/>
    <property type="match status" value="1"/>
</dbReference>
<dbReference type="GO" id="GO:0003729">
    <property type="term" value="F:mRNA binding"/>
    <property type="evidence" value="ECO:0007669"/>
    <property type="project" value="TreeGrafter"/>
</dbReference>
<sequence>MSGEPEPEAGGEELQKQDSNMWEFEGPAEGEDAESPATNGQSEPKQGDDADMTMGDAAAPGAAGGKHAPIPTPAKAGEPDKAGTPAQTQQGKQPGPKFGTGVNQGGKGFEGRRQHRYFVLKSKSMFNVDQSVERGIWATQRHNEDKLNEAFAQKCGVYLIFSVNMSGHFQGYARMMSYVSRQQSAAVWEGGAQVGNSFRVDWKRRVDLPFEATQQMFNPLNEGKPVRICRDGQEVPHELGQQLTRMMDRIAQEAGIPPPRAPANPMPAGFGGPAGPPGGPGRGFGRGFRGRGGGHPGRGPPPPMDMRGGMPMDPMGMPMMMMGGPMGGFGMGMGMRPPMDMMMGGYGGGFDGGFDGGFGGMPVEMNGGFGGGYGRGQRPPMEEPEMPAAARRVMPGYRGGRGGYGDSMTVRAQPSHLEDDYEGDDWDGGYGRQDLGRKRGRRESPPHSRSRRHRSRSESPVRRSSRRRRSRSRSRSRNRGGDTSDMSYEQYLEAFEKMRRAGGSGSGAGNAVSNPSMMGMNPMMMGMMGQGMGGAPGGGSRSAPGGMPNGMAGADGSYISEEQYLRVWEQYSKMTGMPFDAQTVRGWYQQHRAAQGR</sequence>
<evidence type="ECO:0000313" key="4">
    <source>
        <dbReference type="Proteomes" id="UP001314263"/>
    </source>
</evidence>
<gene>
    <name evidence="3" type="ORF">CVIRNUC_005485</name>
</gene>
<dbReference type="GO" id="GO:0000398">
    <property type="term" value="P:mRNA splicing, via spliceosome"/>
    <property type="evidence" value="ECO:0007669"/>
    <property type="project" value="TreeGrafter"/>
</dbReference>
<organism evidence="3 4">
    <name type="scientific">Coccomyxa viridis</name>
    <dbReference type="NCBI Taxonomy" id="1274662"/>
    <lineage>
        <taxon>Eukaryota</taxon>
        <taxon>Viridiplantae</taxon>
        <taxon>Chlorophyta</taxon>
        <taxon>core chlorophytes</taxon>
        <taxon>Trebouxiophyceae</taxon>
        <taxon>Trebouxiophyceae incertae sedis</taxon>
        <taxon>Coccomyxaceae</taxon>
        <taxon>Coccomyxa</taxon>
    </lineage>
</organism>
<feature type="domain" description="YTH" evidence="2">
    <location>
        <begin position="115"/>
        <end position="247"/>
    </location>
</feature>
<feature type="compositionally biased region" description="Acidic residues" evidence="1">
    <location>
        <begin position="1"/>
        <end position="11"/>
    </location>
</feature>
<dbReference type="EMBL" id="CAUYUE010000006">
    <property type="protein sequence ID" value="CAK0781843.1"/>
    <property type="molecule type" value="Genomic_DNA"/>
</dbReference>
<feature type="region of interest" description="Disordered" evidence="1">
    <location>
        <begin position="416"/>
        <end position="488"/>
    </location>
</feature>
<dbReference type="Gene3D" id="3.10.590.10">
    <property type="entry name" value="ph1033 like domains"/>
    <property type="match status" value="1"/>
</dbReference>
<protein>
    <recommendedName>
        <fullName evidence="2">YTH domain-containing protein</fullName>
    </recommendedName>
</protein>
<dbReference type="AlphaFoldDB" id="A0AAV1I7T2"/>
<dbReference type="InterPro" id="IPR045168">
    <property type="entry name" value="YTH_prot"/>
</dbReference>
<dbReference type="GO" id="GO:1990247">
    <property type="term" value="F:N6-methyladenosine-containing RNA reader activity"/>
    <property type="evidence" value="ECO:0007669"/>
    <property type="project" value="TreeGrafter"/>
</dbReference>
<feature type="compositionally biased region" description="Gly residues" evidence="1">
    <location>
        <begin position="280"/>
        <end position="297"/>
    </location>
</feature>
<evidence type="ECO:0000313" key="3">
    <source>
        <dbReference type="EMBL" id="CAK0781843.1"/>
    </source>
</evidence>
<keyword evidence="4" id="KW-1185">Reference proteome</keyword>
<dbReference type="Proteomes" id="UP001314263">
    <property type="component" value="Unassembled WGS sequence"/>
</dbReference>
<dbReference type="PANTHER" id="PTHR12357:SF3">
    <property type="entry name" value="YTH DOMAIN-CONTAINING PROTEIN 1"/>
    <property type="match status" value="1"/>
</dbReference>
<feature type="compositionally biased region" description="Basic residues" evidence="1">
    <location>
        <begin position="463"/>
        <end position="478"/>
    </location>
</feature>
<dbReference type="GO" id="GO:0048024">
    <property type="term" value="P:regulation of mRNA splicing, via spliceosome"/>
    <property type="evidence" value="ECO:0007669"/>
    <property type="project" value="TreeGrafter"/>
</dbReference>
<reference evidence="3 4" key="1">
    <citation type="submission" date="2023-10" db="EMBL/GenBank/DDBJ databases">
        <authorList>
            <person name="Maclean D."/>
            <person name="Macfadyen A."/>
        </authorList>
    </citation>
    <scope>NUCLEOTIDE SEQUENCE [LARGE SCALE GENOMIC DNA]</scope>
</reference>
<feature type="region of interest" description="Disordered" evidence="1">
    <location>
        <begin position="1"/>
        <end position="109"/>
    </location>
</feature>
<dbReference type="CDD" id="cd21134">
    <property type="entry name" value="YTH"/>
    <property type="match status" value="1"/>
</dbReference>